<organism evidence="1 2">
    <name type="scientific">Breznakibacter xylanolyticus</name>
    <dbReference type="NCBI Taxonomy" id="990"/>
    <lineage>
        <taxon>Bacteria</taxon>
        <taxon>Pseudomonadati</taxon>
        <taxon>Bacteroidota</taxon>
        <taxon>Bacteroidia</taxon>
        <taxon>Marinilabiliales</taxon>
        <taxon>Marinilabiliaceae</taxon>
        <taxon>Breznakibacter</taxon>
    </lineage>
</organism>
<gene>
    <name evidence="1" type="ORF">LX69_02273</name>
</gene>
<evidence type="ECO:0000313" key="2">
    <source>
        <dbReference type="Proteomes" id="UP000249239"/>
    </source>
</evidence>
<sequence>METLTPNYIHDKNSIDQLFNNSLILRTSEDFIKYVEFIKRFDHYSRYNVMLVFIQNPAV</sequence>
<comment type="caution">
    <text evidence="1">The sequence shown here is derived from an EMBL/GenBank/DDBJ whole genome shotgun (WGS) entry which is preliminary data.</text>
</comment>
<protein>
    <submittedName>
        <fullName evidence="1">Uncharacterized protein</fullName>
    </submittedName>
</protein>
<dbReference type="Proteomes" id="UP000249239">
    <property type="component" value="Unassembled WGS sequence"/>
</dbReference>
<dbReference type="AlphaFoldDB" id="A0A2W7N3B6"/>
<accession>A0A2W7N3B6</accession>
<keyword evidence="2" id="KW-1185">Reference proteome</keyword>
<name>A0A2W7N3B6_9BACT</name>
<feature type="non-terminal residue" evidence="1">
    <location>
        <position position="59"/>
    </location>
</feature>
<evidence type="ECO:0000313" key="1">
    <source>
        <dbReference type="EMBL" id="PZX14945.1"/>
    </source>
</evidence>
<reference evidence="1 2" key="1">
    <citation type="submission" date="2018-06" db="EMBL/GenBank/DDBJ databases">
        <title>Genomic Encyclopedia of Archaeal and Bacterial Type Strains, Phase II (KMG-II): from individual species to whole genera.</title>
        <authorList>
            <person name="Goeker M."/>
        </authorList>
    </citation>
    <scope>NUCLEOTIDE SEQUENCE [LARGE SCALE GENOMIC DNA]</scope>
    <source>
        <strain evidence="1 2">DSM 6779</strain>
    </source>
</reference>
<dbReference type="EMBL" id="QKZK01000018">
    <property type="protein sequence ID" value="PZX14945.1"/>
    <property type="molecule type" value="Genomic_DNA"/>
</dbReference>
<proteinExistence type="predicted"/>